<dbReference type="AlphaFoldDB" id="A0A9P6XU86"/>
<evidence type="ECO:0000313" key="3">
    <source>
        <dbReference type="Proteomes" id="UP000740926"/>
    </source>
</evidence>
<comment type="caution">
    <text evidence="2">The sequence shown here is derived from an EMBL/GenBank/DDBJ whole genome shotgun (WGS) entry which is preliminary data.</text>
</comment>
<evidence type="ECO:0000256" key="1">
    <source>
        <dbReference type="SAM" id="MobiDB-lite"/>
    </source>
</evidence>
<accession>A0A9P6XU86</accession>
<reference evidence="2 3" key="1">
    <citation type="journal article" date="2020" name="Microb. Genom.">
        <title>Genetic diversity of clinical and environmental Mucorales isolates obtained from an investigation of mucormycosis cases among solid organ transplant recipients.</title>
        <authorList>
            <person name="Nguyen M.H."/>
            <person name="Kaul D."/>
            <person name="Muto C."/>
            <person name="Cheng S.J."/>
            <person name="Richter R.A."/>
            <person name="Bruno V.M."/>
            <person name="Liu G."/>
            <person name="Beyhan S."/>
            <person name="Sundermann A.J."/>
            <person name="Mounaud S."/>
            <person name="Pasculle A.W."/>
            <person name="Nierman W.C."/>
            <person name="Driscoll E."/>
            <person name="Cumbie R."/>
            <person name="Clancy C.J."/>
            <person name="Dupont C.L."/>
        </authorList>
    </citation>
    <scope>NUCLEOTIDE SEQUENCE [LARGE SCALE GENOMIC DNA]</scope>
    <source>
        <strain evidence="2 3">GL24</strain>
    </source>
</reference>
<feature type="compositionally biased region" description="Basic and acidic residues" evidence="1">
    <location>
        <begin position="12"/>
        <end position="22"/>
    </location>
</feature>
<name>A0A9P6XU86_9FUNG</name>
<proteinExistence type="predicted"/>
<evidence type="ECO:0000313" key="2">
    <source>
        <dbReference type="EMBL" id="KAG1532016.1"/>
    </source>
</evidence>
<gene>
    <name evidence="2" type="ORF">G6F50_016393</name>
</gene>
<organism evidence="2 3">
    <name type="scientific">Rhizopus delemar</name>
    <dbReference type="NCBI Taxonomy" id="936053"/>
    <lineage>
        <taxon>Eukaryota</taxon>
        <taxon>Fungi</taxon>
        <taxon>Fungi incertae sedis</taxon>
        <taxon>Mucoromycota</taxon>
        <taxon>Mucoromycotina</taxon>
        <taxon>Mucoromycetes</taxon>
        <taxon>Mucorales</taxon>
        <taxon>Mucorineae</taxon>
        <taxon>Rhizopodaceae</taxon>
        <taxon>Rhizopus</taxon>
    </lineage>
</organism>
<protein>
    <submittedName>
        <fullName evidence="2">Uncharacterized protein</fullName>
    </submittedName>
</protein>
<dbReference type="Proteomes" id="UP000740926">
    <property type="component" value="Unassembled WGS sequence"/>
</dbReference>
<sequence>MHQRPGGVPLDRSQEGVSDRDGNIECAPTFPAMLGAYEFQNVRMVAGKHRHLRAPPAALKRQIGASRIVAIDCCADCGC</sequence>
<dbReference type="EMBL" id="JAANIU010010267">
    <property type="protein sequence ID" value="KAG1532016.1"/>
    <property type="molecule type" value="Genomic_DNA"/>
</dbReference>
<keyword evidence="3" id="KW-1185">Reference proteome</keyword>
<feature type="region of interest" description="Disordered" evidence="1">
    <location>
        <begin position="1"/>
        <end position="22"/>
    </location>
</feature>